<evidence type="ECO:0000259" key="2">
    <source>
        <dbReference type="Pfam" id="PF08302"/>
    </source>
</evidence>
<feature type="domain" description="tRNA ligase kinase" evidence="3">
    <location>
        <begin position="458"/>
        <end position="617"/>
    </location>
</feature>
<feature type="domain" description="tRNA ligase phosphodiesterase" evidence="2">
    <location>
        <begin position="620"/>
        <end position="910"/>
    </location>
</feature>
<evidence type="ECO:0000259" key="3">
    <source>
        <dbReference type="Pfam" id="PF08303"/>
    </source>
</evidence>
<feature type="region of interest" description="Disordered" evidence="1">
    <location>
        <begin position="691"/>
        <end position="712"/>
    </location>
</feature>
<dbReference type="GO" id="GO:0003972">
    <property type="term" value="F:RNA ligase (ATP) activity"/>
    <property type="evidence" value="ECO:0007669"/>
    <property type="project" value="InterPro"/>
</dbReference>
<name>E4ZLE8_LEPMJ</name>
<evidence type="ECO:0000313" key="6">
    <source>
        <dbReference type="Proteomes" id="UP000002668"/>
    </source>
</evidence>
<dbReference type="HOGENOM" id="CLU_010316_1_0_1"/>
<dbReference type="PANTHER" id="PTHR32004">
    <property type="entry name" value="TRNA LIGASE"/>
    <property type="match status" value="1"/>
</dbReference>
<organism evidence="6">
    <name type="scientific">Leptosphaeria maculans (strain JN3 / isolate v23.1.3 / race Av1-4-5-6-7-8)</name>
    <name type="common">Blackleg fungus</name>
    <name type="synonym">Phoma lingam</name>
    <dbReference type="NCBI Taxonomy" id="985895"/>
    <lineage>
        <taxon>Eukaryota</taxon>
        <taxon>Fungi</taxon>
        <taxon>Dikarya</taxon>
        <taxon>Ascomycota</taxon>
        <taxon>Pezizomycotina</taxon>
        <taxon>Dothideomycetes</taxon>
        <taxon>Pleosporomycetidae</taxon>
        <taxon>Pleosporales</taxon>
        <taxon>Pleosporineae</taxon>
        <taxon>Leptosphaeriaceae</taxon>
        <taxon>Plenodomus</taxon>
        <taxon>Plenodomus lingam/Leptosphaeria maculans species complex</taxon>
    </lineage>
</organism>
<feature type="domain" description="T4 RNA ligase 1-like N-terminal" evidence="4">
    <location>
        <begin position="133"/>
        <end position="366"/>
    </location>
</feature>
<dbReference type="InParanoid" id="E4ZLE8"/>
<dbReference type="OMA" id="FHITLCH"/>
<dbReference type="Pfam" id="PF08303">
    <property type="entry name" value="tRNA_lig_kinase"/>
    <property type="match status" value="1"/>
</dbReference>
<reference evidence="6" key="1">
    <citation type="journal article" date="2011" name="Nat. Commun.">
        <title>Effector diversification within compartments of the Leptosphaeria maculans genome affected by Repeat-Induced Point mutations.</title>
        <authorList>
            <person name="Rouxel T."/>
            <person name="Grandaubert J."/>
            <person name="Hane J.K."/>
            <person name="Hoede C."/>
            <person name="van de Wouw A.P."/>
            <person name="Couloux A."/>
            <person name="Dominguez V."/>
            <person name="Anthouard V."/>
            <person name="Bally P."/>
            <person name="Bourras S."/>
            <person name="Cozijnsen A.J."/>
            <person name="Ciuffetti L.M."/>
            <person name="Degrave A."/>
            <person name="Dilmaghani A."/>
            <person name="Duret L."/>
            <person name="Fudal I."/>
            <person name="Goodwin S.B."/>
            <person name="Gout L."/>
            <person name="Glaser N."/>
            <person name="Linglin J."/>
            <person name="Kema G.H.J."/>
            <person name="Lapalu N."/>
            <person name="Lawrence C.B."/>
            <person name="May K."/>
            <person name="Meyer M."/>
            <person name="Ollivier B."/>
            <person name="Poulain J."/>
            <person name="Schoch C.L."/>
            <person name="Simon A."/>
            <person name="Spatafora J.W."/>
            <person name="Stachowiak A."/>
            <person name="Turgeon B.G."/>
            <person name="Tyler B.M."/>
            <person name="Vincent D."/>
            <person name="Weissenbach J."/>
            <person name="Amselem J."/>
            <person name="Quesneville H."/>
            <person name="Oliver R.P."/>
            <person name="Wincker P."/>
            <person name="Balesdent M.-H."/>
            <person name="Howlett B.J."/>
        </authorList>
    </citation>
    <scope>NUCLEOTIDE SEQUENCE [LARGE SCALE GENOMIC DNA]</scope>
    <source>
        <strain evidence="6">JN3 / isolate v23.1.3 / race Av1-4-5-6-7-8</strain>
    </source>
</reference>
<dbReference type="Gene3D" id="3.40.50.300">
    <property type="entry name" value="P-loop containing nucleotide triphosphate hydrolases"/>
    <property type="match status" value="1"/>
</dbReference>
<protein>
    <submittedName>
        <fullName evidence="5">Similar to tRNA ligase</fullName>
    </submittedName>
</protein>
<dbReference type="STRING" id="985895.E4ZLE8"/>
<keyword evidence="5" id="KW-0436">Ligase</keyword>
<dbReference type="VEuPathDB" id="FungiDB:LEMA_P050130.1"/>
<dbReference type="GeneID" id="13287239"/>
<dbReference type="InterPro" id="IPR015965">
    <property type="entry name" value="tRNA_lig_PDEase"/>
</dbReference>
<dbReference type="Proteomes" id="UP000002668">
    <property type="component" value="Genome"/>
</dbReference>
<dbReference type="EMBL" id="FP929094">
    <property type="protein sequence ID" value="CBX92307.1"/>
    <property type="molecule type" value="Genomic_DNA"/>
</dbReference>
<dbReference type="InterPro" id="IPR019039">
    <property type="entry name" value="T4-Rnl1-like_N"/>
</dbReference>
<dbReference type="FunFam" id="3.40.50.300:FF:001690">
    <property type="entry name" value="tRNA ligase"/>
    <property type="match status" value="1"/>
</dbReference>
<dbReference type="Pfam" id="PF08302">
    <property type="entry name" value="tRNA_lig_CPD"/>
    <property type="match status" value="1"/>
</dbReference>
<accession>E4ZLE8</accession>
<dbReference type="Pfam" id="PF09511">
    <property type="entry name" value="RNA_lig_T4_1"/>
    <property type="match status" value="1"/>
</dbReference>
<evidence type="ECO:0000313" key="5">
    <source>
        <dbReference type="EMBL" id="CBX92307.1"/>
    </source>
</evidence>
<dbReference type="FunCoup" id="E4ZLE8">
    <property type="interactions" value="81"/>
</dbReference>
<dbReference type="SUPFAM" id="SSF52540">
    <property type="entry name" value="P-loop containing nucleoside triphosphate hydrolases"/>
    <property type="match status" value="1"/>
</dbReference>
<proteinExistence type="predicted"/>
<keyword evidence="6" id="KW-1185">Reference proteome</keyword>
<dbReference type="GO" id="GO:0006388">
    <property type="term" value="P:tRNA splicing, via endonucleolytic cleavage and ligation"/>
    <property type="evidence" value="ECO:0007669"/>
    <property type="project" value="InterPro"/>
</dbReference>
<dbReference type="PANTHER" id="PTHR32004:SF1">
    <property type="entry name" value="TRNA LIGASE"/>
    <property type="match status" value="1"/>
</dbReference>
<dbReference type="AlphaFoldDB" id="E4ZLE8"/>
<gene>
    <name evidence="5" type="ORF">LEMA_P050130.1</name>
</gene>
<dbReference type="InterPro" id="IPR027417">
    <property type="entry name" value="P-loop_NTPase"/>
</dbReference>
<evidence type="ECO:0000259" key="4">
    <source>
        <dbReference type="Pfam" id="PF09511"/>
    </source>
</evidence>
<evidence type="ECO:0000256" key="1">
    <source>
        <dbReference type="SAM" id="MobiDB-lite"/>
    </source>
</evidence>
<dbReference type="OrthoDB" id="276239at2759"/>
<sequence>MPVFINYFSPLLHIRRASTATASKLCSNLLLRQPRLHTTSQTPISRIAVFPPTTFRLSFSCAAVMAYRDTAPYAPQDPEVIKELVYSLEAHKGKTPQGSYSVKKHTFELPNGRTVDSWKINEWDYKKANLPTYARGLFTYTTLDGNKEIAVRGYDKFFNHGEVKKTEWKNVERNTRGPYELSVKENGCIIFIAGLDDGTLLVCSKHSTGARGDVALSHACAGEKWVERHLKTVGRTKEDLARTLRSMNATLVAELCDDEFEEHVLAYTPDQAGLYVHGINLNLPEFATYPGHLVDKFADEWGMKKVLYVMENDIGKVKTFLDKVAETGNYNGRDTEGFVIRCQARDHEDGPFVDWFFKYKFEEPYLMYRQWRECTKALIAGKPPRYRKHEAITKDYLLFARQKFAQNPGLAKEYNMNHGIIKLREEFLASRGTTGADIIRQELEKGPVESNKVRNNVVLVPVATIGCGKTTLALALVKLFGWGHYQNDNVKAKKGRGQIFADTISSLLVTNPVVIADRNNHQKRERDQIMADISRTVPDARYVALHYVHDRSNYNRIRDATRKRVLDRGDNHQTIQAGSKNPNEIIEIMEGFMHRFQPVDPSEAPDDMFDLVINLDPTLDSRDNLETIIGQMFEKYPALFEGINMPTNTEMDGAIEWAMNDYRPDFKMDLSKNFNNGKGANTNDRQAKQNLQRNNGQNGNAGGKQQEVKSKKAPRMEYFSVGLNTTRINSILDALFADKDAATAKMYNHLKQSRRIQTEFHVTLIHRANAAQHQAYWDKLSKLHAIAQASTAETGSSEPELGKCDVQLERVVWDDRIMCFVVRLHGSKTLQTEAQGNDASATPTTEELVFTSSNDVAHITVGTANQQIKPFESNALLQRWLRDGSGVHTGIGELSVKGNVVLEGNVKGVLAKF</sequence>
<dbReference type="GO" id="GO:0005634">
    <property type="term" value="C:nucleus"/>
    <property type="evidence" value="ECO:0007669"/>
    <property type="project" value="TreeGrafter"/>
</dbReference>
<dbReference type="eggNOG" id="ENOG502QQB9">
    <property type="taxonomic scope" value="Eukaryota"/>
</dbReference>
<dbReference type="InterPro" id="IPR015966">
    <property type="entry name" value="tRNA_lig_kin_fungi"/>
</dbReference>
<dbReference type="GO" id="GO:0005524">
    <property type="term" value="F:ATP binding"/>
    <property type="evidence" value="ECO:0007669"/>
    <property type="project" value="InterPro"/>
</dbReference>